<organism evidence="12 13">
    <name type="scientific">Photobacterium swingsii</name>
    <dbReference type="NCBI Taxonomy" id="680026"/>
    <lineage>
        <taxon>Bacteria</taxon>
        <taxon>Pseudomonadati</taxon>
        <taxon>Pseudomonadota</taxon>
        <taxon>Gammaproteobacteria</taxon>
        <taxon>Vibrionales</taxon>
        <taxon>Vibrionaceae</taxon>
        <taxon>Photobacterium</taxon>
    </lineage>
</organism>
<protein>
    <recommendedName>
        <fullName evidence="9">Methylated-DNA--protein-cysteine methyltransferase</fullName>
        <ecNumber evidence="9">2.1.1.63</ecNumber>
    </recommendedName>
    <alternativeName>
        <fullName evidence="9">6-O-methylguanine-DNA methyltransferase</fullName>
        <shortName evidence="9">MGMT</shortName>
    </alternativeName>
    <alternativeName>
        <fullName evidence="9">O-6-methylguanine-DNA-alkyltransferase</fullName>
    </alternativeName>
</protein>
<evidence type="ECO:0000256" key="2">
    <source>
        <dbReference type="ARBA" id="ARBA00008711"/>
    </source>
</evidence>
<evidence type="ECO:0000313" key="13">
    <source>
        <dbReference type="Proteomes" id="UP000240481"/>
    </source>
</evidence>
<dbReference type="Proteomes" id="UP000240481">
    <property type="component" value="Unassembled WGS sequence"/>
</dbReference>
<dbReference type="HAMAP" id="MF_00772">
    <property type="entry name" value="OGT"/>
    <property type="match status" value="1"/>
</dbReference>
<evidence type="ECO:0000256" key="9">
    <source>
        <dbReference type="HAMAP-Rule" id="MF_00772"/>
    </source>
</evidence>
<proteinExistence type="inferred from homology"/>
<dbReference type="OrthoDB" id="9811249at2"/>
<evidence type="ECO:0000256" key="1">
    <source>
        <dbReference type="ARBA" id="ARBA00001286"/>
    </source>
</evidence>
<evidence type="ECO:0000313" key="12">
    <source>
        <dbReference type="EMBL" id="PSW25612.1"/>
    </source>
</evidence>
<comment type="caution">
    <text evidence="12">The sequence shown here is derived from an EMBL/GenBank/DDBJ whole genome shotgun (WGS) entry which is preliminary data.</text>
</comment>
<dbReference type="InterPro" id="IPR008332">
    <property type="entry name" value="MethylG_MeTrfase_N"/>
</dbReference>
<dbReference type="STRING" id="680026.AB733_04300"/>
<reference evidence="12 13" key="1">
    <citation type="submission" date="2018-01" db="EMBL/GenBank/DDBJ databases">
        <title>Whole genome sequencing of Histamine producing bacteria.</title>
        <authorList>
            <person name="Butler K."/>
        </authorList>
    </citation>
    <scope>NUCLEOTIDE SEQUENCE [LARGE SCALE GENOMIC DNA]</scope>
    <source>
        <strain evidence="12 13">DSM 24669</strain>
    </source>
</reference>
<dbReference type="RefSeq" id="WP_048897629.1">
    <property type="nucleotide sequence ID" value="NZ_AP024853.1"/>
</dbReference>
<keyword evidence="3 9" id="KW-0963">Cytoplasm</keyword>
<gene>
    <name evidence="12" type="ORF">C9I94_08205</name>
</gene>
<evidence type="ECO:0000256" key="6">
    <source>
        <dbReference type="ARBA" id="ARBA00022763"/>
    </source>
</evidence>
<keyword evidence="13" id="KW-1185">Reference proteome</keyword>
<dbReference type="GO" id="GO:0006307">
    <property type="term" value="P:DNA alkylation repair"/>
    <property type="evidence" value="ECO:0007669"/>
    <property type="project" value="UniProtKB-UniRule"/>
</dbReference>
<evidence type="ECO:0000256" key="4">
    <source>
        <dbReference type="ARBA" id="ARBA00022603"/>
    </source>
</evidence>
<dbReference type="InterPro" id="IPR023546">
    <property type="entry name" value="MGMT"/>
</dbReference>
<dbReference type="PANTHER" id="PTHR10815:SF5">
    <property type="entry name" value="METHYLATED-DNA--PROTEIN-CYSTEINE METHYLTRANSFERASE"/>
    <property type="match status" value="1"/>
</dbReference>
<dbReference type="NCBIfam" id="TIGR00589">
    <property type="entry name" value="ogt"/>
    <property type="match status" value="1"/>
</dbReference>
<feature type="domain" description="Methylated-DNA-[protein]-cysteine S-methyltransferase DNA binding" evidence="10">
    <location>
        <begin position="75"/>
        <end position="154"/>
    </location>
</feature>
<dbReference type="InterPro" id="IPR001497">
    <property type="entry name" value="MethylDNA_cys_MeTrfase_AS"/>
</dbReference>
<dbReference type="Gene3D" id="3.30.160.70">
    <property type="entry name" value="Methylated DNA-protein cysteine methyltransferase domain"/>
    <property type="match status" value="1"/>
</dbReference>
<evidence type="ECO:0000256" key="7">
    <source>
        <dbReference type="ARBA" id="ARBA00023204"/>
    </source>
</evidence>
<keyword evidence="7 9" id="KW-0234">DNA repair</keyword>
<dbReference type="AlphaFoldDB" id="A0A0J8VF99"/>
<dbReference type="SUPFAM" id="SSF53155">
    <property type="entry name" value="Methylated DNA-protein cysteine methyltransferase domain"/>
    <property type="match status" value="1"/>
</dbReference>
<comment type="similarity">
    <text evidence="2 9">Belongs to the MGMT family.</text>
</comment>
<keyword evidence="4 9" id="KW-0489">Methyltransferase</keyword>
<dbReference type="Pfam" id="PF02870">
    <property type="entry name" value="Methyltransf_1N"/>
    <property type="match status" value="1"/>
</dbReference>
<dbReference type="CDD" id="cd06445">
    <property type="entry name" value="ATase"/>
    <property type="match status" value="1"/>
</dbReference>
<dbReference type="InterPro" id="IPR036631">
    <property type="entry name" value="MGMT_N_sf"/>
</dbReference>
<dbReference type="EC" id="2.1.1.63" evidence="9"/>
<dbReference type="PROSITE" id="PS00374">
    <property type="entry name" value="MGMT"/>
    <property type="match status" value="1"/>
</dbReference>
<dbReference type="GO" id="GO:0005737">
    <property type="term" value="C:cytoplasm"/>
    <property type="evidence" value="ECO:0007669"/>
    <property type="project" value="UniProtKB-SubCell"/>
</dbReference>
<dbReference type="InterPro" id="IPR036388">
    <property type="entry name" value="WH-like_DNA-bd_sf"/>
</dbReference>
<dbReference type="InterPro" id="IPR014048">
    <property type="entry name" value="MethylDNA_cys_MeTrfase_DNA-bd"/>
</dbReference>
<evidence type="ECO:0000256" key="3">
    <source>
        <dbReference type="ARBA" id="ARBA00022490"/>
    </source>
</evidence>
<evidence type="ECO:0000256" key="5">
    <source>
        <dbReference type="ARBA" id="ARBA00022679"/>
    </source>
</evidence>
<dbReference type="InterPro" id="IPR036217">
    <property type="entry name" value="MethylDNA_cys_MeTrfase_DNAb"/>
</dbReference>
<dbReference type="Pfam" id="PF01035">
    <property type="entry name" value="DNA_binding_1"/>
    <property type="match status" value="1"/>
</dbReference>
<sequence>MFCHFHPSPLGKIRLLANEHGLTGLTLASQREDDDIDPDWLLTQEPFTECCYQLDAYFSGTLTRFTVPLAPEGTEFQKQVWRALRSIPYGETCSYKTIADAINNPKAVRAVGAANGKNPIAIIVPCHRVIGSNGKLTGYAGGVDMKAYLLKLEGSLVSDD</sequence>
<feature type="domain" description="Methylguanine DNA methyltransferase ribonuclease-like" evidence="11">
    <location>
        <begin position="1"/>
        <end position="71"/>
    </location>
</feature>
<dbReference type="PANTHER" id="PTHR10815">
    <property type="entry name" value="METHYLATED-DNA--PROTEIN-CYSTEINE METHYLTRANSFERASE"/>
    <property type="match status" value="1"/>
</dbReference>
<comment type="catalytic activity">
    <reaction evidence="8 9">
        <text>a 6-O-methyl-2'-deoxyguanosine in DNA + L-cysteinyl-[protein] = S-methyl-L-cysteinyl-[protein] + a 2'-deoxyguanosine in DNA</text>
        <dbReference type="Rhea" id="RHEA:24000"/>
        <dbReference type="Rhea" id="RHEA-COMP:10131"/>
        <dbReference type="Rhea" id="RHEA-COMP:10132"/>
        <dbReference type="Rhea" id="RHEA-COMP:11367"/>
        <dbReference type="Rhea" id="RHEA-COMP:11368"/>
        <dbReference type="ChEBI" id="CHEBI:29950"/>
        <dbReference type="ChEBI" id="CHEBI:82612"/>
        <dbReference type="ChEBI" id="CHEBI:85445"/>
        <dbReference type="ChEBI" id="CHEBI:85448"/>
        <dbReference type="EC" id="2.1.1.63"/>
    </reaction>
</comment>
<comment type="function">
    <text evidence="9">Involved in the cellular defense against the biological effects of O6-methylguanine (O6-MeG) and O4-methylthymine (O4-MeT) in DNA. Repairs the methylated nucleobase in DNA by stoichiometrically transferring the methyl group to a cysteine residue in the enzyme. This is a suicide reaction: the enzyme is irreversibly inactivated.</text>
</comment>
<name>A0A0J8VF99_9GAMM</name>
<evidence type="ECO:0000256" key="8">
    <source>
        <dbReference type="ARBA" id="ARBA00049348"/>
    </source>
</evidence>
<comment type="catalytic activity">
    <reaction evidence="1 9">
        <text>a 4-O-methyl-thymidine in DNA + L-cysteinyl-[protein] = a thymidine in DNA + S-methyl-L-cysteinyl-[protein]</text>
        <dbReference type="Rhea" id="RHEA:53428"/>
        <dbReference type="Rhea" id="RHEA-COMP:10131"/>
        <dbReference type="Rhea" id="RHEA-COMP:10132"/>
        <dbReference type="Rhea" id="RHEA-COMP:13555"/>
        <dbReference type="Rhea" id="RHEA-COMP:13556"/>
        <dbReference type="ChEBI" id="CHEBI:29950"/>
        <dbReference type="ChEBI" id="CHEBI:82612"/>
        <dbReference type="ChEBI" id="CHEBI:137386"/>
        <dbReference type="ChEBI" id="CHEBI:137387"/>
        <dbReference type="EC" id="2.1.1.63"/>
    </reaction>
</comment>
<comment type="miscellaneous">
    <text evidence="9">This enzyme catalyzes only one turnover and therefore is not strictly catalytic. According to one definition, an enzyme is a biocatalyst that acts repeatedly and over many reaction cycles.</text>
</comment>
<dbReference type="GO" id="GO:0032259">
    <property type="term" value="P:methylation"/>
    <property type="evidence" value="ECO:0007669"/>
    <property type="project" value="UniProtKB-KW"/>
</dbReference>
<keyword evidence="6 9" id="KW-0227">DNA damage</keyword>
<dbReference type="SUPFAM" id="SSF46767">
    <property type="entry name" value="Methylated DNA-protein cysteine methyltransferase, C-terminal domain"/>
    <property type="match status" value="1"/>
</dbReference>
<evidence type="ECO:0000259" key="10">
    <source>
        <dbReference type="Pfam" id="PF01035"/>
    </source>
</evidence>
<dbReference type="FunFam" id="1.10.10.10:FF:000214">
    <property type="entry name" value="Methylated-DNA--protein-cysteine methyltransferase"/>
    <property type="match status" value="1"/>
</dbReference>
<dbReference type="EMBL" id="PYLZ01000003">
    <property type="protein sequence ID" value="PSW25612.1"/>
    <property type="molecule type" value="Genomic_DNA"/>
</dbReference>
<dbReference type="Gene3D" id="1.10.10.10">
    <property type="entry name" value="Winged helix-like DNA-binding domain superfamily/Winged helix DNA-binding domain"/>
    <property type="match status" value="1"/>
</dbReference>
<dbReference type="GO" id="GO:0003908">
    <property type="term" value="F:methylated-DNA-[protein]-cysteine S-methyltransferase activity"/>
    <property type="evidence" value="ECO:0007669"/>
    <property type="project" value="UniProtKB-UniRule"/>
</dbReference>
<comment type="subcellular location">
    <subcellularLocation>
        <location evidence="9">Cytoplasm</location>
    </subcellularLocation>
</comment>
<keyword evidence="5 9" id="KW-0808">Transferase</keyword>
<evidence type="ECO:0000259" key="11">
    <source>
        <dbReference type="Pfam" id="PF02870"/>
    </source>
</evidence>
<accession>A0A0J8VF99</accession>
<feature type="active site" description="Nucleophile; methyl group acceptor" evidence="9">
    <location>
        <position position="126"/>
    </location>
</feature>